<sequence>MKSDKKKEIVEELLDYHCPRYSELPNIPLYKDQVIVYIEEALSALNINKDEMLLTPTMLNNYVKHKVLQPPVNKKYDRNHLSYLIVLCVFKQVFSISEISELIKVQIGTYDVEEAYDYFCIELEKTIKFVFASNGGSEQSSAQKVTRESELVRSAVLSVVNKIYIQYYLKERTLKQELY</sequence>
<dbReference type="AlphaFoldDB" id="A0A173YU84"/>
<dbReference type="EMBL" id="MAPZ01000019">
    <property type="protein sequence ID" value="OBY10619.1"/>
    <property type="molecule type" value="Genomic_DNA"/>
</dbReference>
<dbReference type="OrthoDB" id="3191472at2"/>
<dbReference type="InterPro" id="IPR014975">
    <property type="entry name" value="DUF1836"/>
</dbReference>
<dbReference type="Proteomes" id="UP000092714">
    <property type="component" value="Unassembled WGS sequence"/>
</dbReference>
<accession>A0A173YU84</accession>
<organism evidence="1 2">
    <name type="scientific">Clostridium paraputrificum</name>
    <dbReference type="NCBI Taxonomy" id="29363"/>
    <lineage>
        <taxon>Bacteria</taxon>
        <taxon>Bacillati</taxon>
        <taxon>Bacillota</taxon>
        <taxon>Clostridia</taxon>
        <taxon>Eubacteriales</taxon>
        <taxon>Clostridiaceae</taxon>
        <taxon>Clostridium</taxon>
    </lineage>
</organism>
<proteinExistence type="predicted"/>
<dbReference type="GeneID" id="42774549"/>
<evidence type="ECO:0000313" key="2">
    <source>
        <dbReference type="Proteomes" id="UP000092714"/>
    </source>
</evidence>
<protein>
    <recommendedName>
        <fullName evidence="3">DUF1836 domain-containing protein</fullName>
    </recommendedName>
</protein>
<dbReference type="eggNOG" id="COG0789">
    <property type="taxonomic scope" value="Bacteria"/>
</dbReference>
<dbReference type="Pfam" id="PF08876">
    <property type="entry name" value="DUF1836"/>
    <property type="match status" value="1"/>
</dbReference>
<keyword evidence="2" id="KW-1185">Reference proteome</keyword>
<reference evidence="1 2" key="1">
    <citation type="submission" date="2016-06" db="EMBL/GenBank/DDBJ databases">
        <authorList>
            <person name="Kjaerup R.B."/>
            <person name="Dalgaard T.S."/>
            <person name="Juul-Madsen H.R."/>
        </authorList>
    </citation>
    <scope>NUCLEOTIDE SEQUENCE [LARGE SCALE GENOMIC DNA]</scope>
    <source>
        <strain evidence="1 2">373-A1</strain>
    </source>
</reference>
<dbReference type="RefSeq" id="WP_027096709.1">
    <property type="nucleotide sequence ID" value="NZ_CABHIH010000002.1"/>
</dbReference>
<dbReference type="PANTHER" id="PTHR40056">
    <property type="entry name" value="HYPOTHETICAL CYTOSOLIC PROTEIN"/>
    <property type="match status" value="1"/>
</dbReference>
<evidence type="ECO:0008006" key="3">
    <source>
        <dbReference type="Google" id="ProtNLM"/>
    </source>
</evidence>
<gene>
    <name evidence="1" type="ORF">CP373A1_08910</name>
</gene>
<comment type="caution">
    <text evidence="1">The sequence shown here is derived from an EMBL/GenBank/DDBJ whole genome shotgun (WGS) entry which is preliminary data.</text>
</comment>
<dbReference type="PANTHER" id="PTHR40056:SF1">
    <property type="entry name" value="DUF1836 DOMAIN-CONTAINING PROTEIN"/>
    <property type="match status" value="1"/>
</dbReference>
<evidence type="ECO:0000313" key="1">
    <source>
        <dbReference type="EMBL" id="OBY10619.1"/>
    </source>
</evidence>
<name>A0A173YU84_9CLOT</name>